<feature type="domain" description="Rapamycin-insensitive companion of mTOR N-terminal" evidence="4">
    <location>
        <begin position="148"/>
        <end position="644"/>
    </location>
</feature>
<dbReference type="InterPro" id="IPR029451">
    <property type="entry name" value="RICTOR_M"/>
</dbReference>
<sequence>MKTNENSFPQKKKVTKLYMWELKKLQQQKKRELSKVSSKAEKESILHEFERRENELKEKHFPVELDTPSMEYSTSSNGLECNLTEHESPPLPSSEDHEISFYQVIKPHTLSKAEKRQMKKIQQRQNLLASQEESPGLDLAQHEKEAIIEYLKDLNMNCVWNDPLHVEIDRTVTNILRYCLIMESSDISIAALRTCRYFLFSDGILTLFTELCIPEFVVLSVEAVPESANDVSRVTALRFMRRWCALSASGCSCVAIPPCFVHCLVELCADESPMKELREYDCVGVSSSSNTSQNFRLACLKTLRDLCVSHTASVIQAGGLSVLLDAITDLRLAEIDPTFSYSLSVVLSFLFNAPQSHSLHPWGGRISALLCSNPLSLPLQDDVWDVELSRLCCLIQRLLHAHTPLHGHMEKGEELMGLEETFLTEEKETHFTSNETQKRVWILGASALLTFCKRFRYFVEQLKQPLAEELSLWIVRFFHSLLSIALGLDGKCVTEEDCSQIQQNRILPSSVVHPSPKTWKEGKKETLCSSPFIFASSAHPTSTHRLASFLKGNSIHKTSKILSTESPPSGGKEMHPSLSSPSLFSEASQKENETKNHTSPPLSFPMNSHRSVNLQETLGILICRILLDCDLHFALASVCVEYREKEQWEGESTLAEDYEILKTRFSVKQRLYCEATHLLSVFVFATSAMLHPRSFASVAKVCLMAETKNNLVHQRSATARIHAFLTSLSLRLSLSHTSLSSLYLGREGREKSSSSRGEIFPSMSKCLMKVSETAGEKISIFHDGNFEGQKLPKLPSTSFYRLKQIQSSHVTSAIFPPPLPLTKSCLLEMEMIIDTTNVLTQKDFQKWDWNIIRRMLFGPLWTSLKVMEESPIISKFLQRLLLFYYPQSHEFSSMEWKTENLSFVWIGIYLIFLLLHKSDEGIAEGLYIEGKICFISEIIQALNEEIPSKKRKTSSPLPTFHHSPSSPCIHPSTVTPSVQASLLLKKGSSKEEMISTKLLSEEVHTLHPIPSKPCLFPHTFHSSDTLYTLNQTLNPERSLSHSLSFSQASKLPFSSLSSPPPASSLSSSPSSSLLPLPTSSSPPLLPTSSSPPPLPLPPPISSSPPPLPLPPPIFSSPLHPPPPPLSSLPSVSSLGSETSPWQDMANTASFLYQKNVSSLWKFPEGEKDTIFSWLHVTTTLSREYAALVGALVMTSVGERLFSYCKFYDTLLKLLNHPKKDYLSALFLPYINPRTLSGGRFFEHLFKVGSPWLMCVAVQNLENLWETKTSWNSVGSGYHFLKPTPPPYEILPESLLSWVKGVETFSPPNQSCVLNDTLPYATSPLSESSAVNASPFLKEECFHPPQRDLLQNISPPTAVHVPPCSTPPTRRKATPLSSSPTFIVSPSSPSLVRKKEGGVKPPSRLSRSIRSKEARFFSKVMAQTSLKTESSPPSPHIDVDTPSSRGIEPSGTVFSASLFPLSLKCEETKDSVVPITPLTSFPSHFSLTRSSVSAPNVFSLEDTIAGSSPLVELHHSPISQRAISIRSSSPSKFIKNSSPASSEPSIGKQNE</sequence>
<feature type="compositionally biased region" description="Low complexity" evidence="2">
    <location>
        <begin position="1528"/>
        <end position="1538"/>
    </location>
</feature>
<feature type="region of interest" description="Disordered" evidence="2">
    <location>
        <begin position="949"/>
        <end position="968"/>
    </location>
</feature>
<feature type="non-terminal residue" evidence="5">
    <location>
        <position position="1550"/>
    </location>
</feature>
<comment type="caution">
    <text evidence="5">The sequence shown here is derived from an EMBL/GenBank/DDBJ whole genome shotgun (WGS) entry which is preliminary data.</text>
</comment>
<evidence type="ECO:0000313" key="6">
    <source>
        <dbReference type="Proteomes" id="UP000823046"/>
    </source>
</evidence>
<dbReference type="PANTHER" id="PTHR13298">
    <property type="entry name" value="CYTOSOLIC REGULATOR PIANISSIMO"/>
    <property type="match status" value="1"/>
</dbReference>
<dbReference type="PANTHER" id="PTHR13298:SF11">
    <property type="entry name" value="RAPAMYCIN-INSENSITIVE COMPANION OF MTOR"/>
    <property type="match status" value="1"/>
</dbReference>
<reference evidence="5 6" key="1">
    <citation type="journal article" date="2020" name="bioRxiv">
        <title>Metabolic contributions of an alphaproteobacterial endosymbiont in the apicomplexan Cardiosporidium cionae.</title>
        <authorList>
            <person name="Hunter E.S."/>
            <person name="Paight C.J."/>
            <person name="Lane C.E."/>
        </authorList>
    </citation>
    <scope>NUCLEOTIDE SEQUENCE [LARGE SCALE GENOMIC DNA]</scope>
    <source>
        <strain evidence="5">ESH_2018</strain>
    </source>
</reference>
<name>A0ABQ7J4Q7_9APIC</name>
<feature type="compositionally biased region" description="Low complexity" evidence="2">
    <location>
        <begin position="576"/>
        <end position="585"/>
    </location>
</feature>
<proteinExistence type="predicted"/>
<keyword evidence="1" id="KW-0175">Coiled coil</keyword>
<feature type="compositionally biased region" description="Polar residues" evidence="2">
    <location>
        <begin position="1539"/>
        <end position="1550"/>
    </location>
</feature>
<dbReference type="Pfam" id="PF14666">
    <property type="entry name" value="RICTOR_M"/>
    <property type="match status" value="1"/>
</dbReference>
<evidence type="ECO:0000259" key="4">
    <source>
        <dbReference type="SMART" id="SM01308"/>
    </source>
</evidence>
<keyword evidence="6" id="KW-1185">Reference proteome</keyword>
<feature type="region of interest" description="Disordered" evidence="2">
    <location>
        <begin position="1056"/>
        <end position="1136"/>
    </location>
</feature>
<feature type="compositionally biased region" description="Low complexity" evidence="2">
    <location>
        <begin position="1376"/>
        <end position="1389"/>
    </location>
</feature>
<gene>
    <name evidence="5" type="ORF">IE077_000268</name>
</gene>
<protein>
    <submittedName>
        <fullName evidence="5">Uncharacterized protein</fullName>
    </submittedName>
</protein>
<evidence type="ECO:0000256" key="2">
    <source>
        <dbReference type="SAM" id="MobiDB-lite"/>
    </source>
</evidence>
<feature type="compositionally biased region" description="Pro residues" evidence="2">
    <location>
        <begin position="1083"/>
        <end position="1126"/>
    </location>
</feature>
<evidence type="ECO:0000256" key="1">
    <source>
        <dbReference type="SAM" id="Coils"/>
    </source>
</evidence>
<feature type="coiled-coil region" evidence="1">
    <location>
        <begin position="22"/>
        <end position="59"/>
    </location>
</feature>
<organism evidence="5 6">
    <name type="scientific">Cardiosporidium cionae</name>
    <dbReference type="NCBI Taxonomy" id="476202"/>
    <lineage>
        <taxon>Eukaryota</taxon>
        <taxon>Sar</taxon>
        <taxon>Alveolata</taxon>
        <taxon>Apicomplexa</taxon>
        <taxon>Aconoidasida</taxon>
        <taxon>Nephromycida</taxon>
        <taxon>Cardiosporidium</taxon>
    </lineage>
</organism>
<accession>A0ABQ7J4Q7</accession>
<dbReference type="InterPro" id="IPR028268">
    <property type="entry name" value="Pianissimo_fam"/>
</dbReference>
<feature type="compositionally biased region" description="Low complexity" evidence="2">
    <location>
        <begin position="1056"/>
        <end position="1082"/>
    </location>
</feature>
<feature type="domain" description="Rapamycin-insensitive companion of mTOR middle" evidence="3">
    <location>
        <begin position="829"/>
        <end position="1266"/>
    </location>
</feature>
<dbReference type="SMART" id="SM01308">
    <property type="entry name" value="RICTOR_N"/>
    <property type="match status" value="1"/>
</dbReference>
<evidence type="ECO:0000259" key="3">
    <source>
        <dbReference type="SMART" id="SM01307"/>
    </source>
</evidence>
<dbReference type="InterPro" id="IPR028267">
    <property type="entry name" value="Pianissimo_N"/>
</dbReference>
<feature type="region of interest" description="Disordered" evidence="2">
    <location>
        <begin position="1351"/>
        <end position="1405"/>
    </location>
</feature>
<feature type="region of interest" description="Disordered" evidence="2">
    <location>
        <begin position="560"/>
        <end position="606"/>
    </location>
</feature>
<dbReference type="Pfam" id="PF14664">
    <property type="entry name" value="RICTOR_N"/>
    <property type="match status" value="1"/>
</dbReference>
<dbReference type="EMBL" id="JADAQX010001048">
    <property type="protein sequence ID" value="KAF8818762.1"/>
    <property type="molecule type" value="Genomic_DNA"/>
</dbReference>
<feature type="compositionally biased region" description="Polar residues" evidence="2">
    <location>
        <begin position="597"/>
        <end position="606"/>
    </location>
</feature>
<dbReference type="Proteomes" id="UP000823046">
    <property type="component" value="Unassembled WGS sequence"/>
</dbReference>
<evidence type="ECO:0000313" key="5">
    <source>
        <dbReference type="EMBL" id="KAF8818762.1"/>
    </source>
</evidence>
<feature type="region of interest" description="Disordered" evidence="2">
    <location>
        <begin position="1528"/>
        <end position="1550"/>
    </location>
</feature>
<feature type="region of interest" description="Disordered" evidence="2">
    <location>
        <begin position="1422"/>
        <end position="1444"/>
    </location>
</feature>
<dbReference type="SMART" id="SM01307">
    <property type="entry name" value="RICTOR_M"/>
    <property type="match status" value="1"/>
</dbReference>